<dbReference type="EMBL" id="ML179514">
    <property type="protein sequence ID" value="THU86074.1"/>
    <property type="molecule type" value="Genomic_DNA"/>
</dbReference>
<evidence type="ECO:0000256" key="1">
    <source>
        <dbReference type="SAM" id="MobiDB-lite"/>
    </source>
</evidence>
<dbReference type="Proteomes" id="UP000297245">
    <property type="component" value="Unassembled WGS sequence"/>
</dbReference>
<organism evidence="2 3">
    <name type="scientific">Dendrothele bispora (strain CBS 962.96)</name>
    <dbReference type="NCBI Taxonomy" id="1314807"/>
    <lineage>
        <taxon>Eukaryota</taxon>
        <taxon>Fungi</taxon>
        <taxon>Dikarya</taxon>
        <taxon>Basidiomycota</taxon>
        <taxon>Agaricomycotina</taxon>
        <taxon>Agaricomycetes</taxon>
        <taxon>Agaricomycetidae</taxon>
        <taxon>Agaricales</taxon>
        <taxon>Agaricales incertae sedis</taxon>
        <taxon>Dendrothele</taxon>
    </lineage>
</organism>
<accession>A0A4S8LB85</accession>
<proteinExistence type="predicted"/>
<name>A0A4S8LB85_DENBC</name>
<dbReference type="OrthoDB" id="2418900at2759"/>
<sequence length="900" mass="103104">MPRNVVSELGDGDDMTPTGNHGKRARVEEVEDDETSNQTSIYGSTDRVWTLKYPDPAGTPLSDVPVSTAFECLREKQQAEKSEPWAPFQTEKEWELAHWLMGSGVSQKKIDEFCKLKVIQEDVKPSYHNARSLLKFIDNIERGPEFQCTPIKLEGDIVDSNGHAQTETLELWHRDPVEVIKDLMGNPVFRGHQQYAPVQHFRNKERTDREYSEMWTGDWWWDVQKKLPNESGTVAPVIIASDQTQLSAFSGDKKAWPVYISVGNIEKAVRRKQSSRAFLLLGYIPTSKFECFSEKKRSQIGYQVFHDCMKKILEPLEKAGKEGIRMVCADGYERLVYPLLAAYIADYPEQCLVCCCKENSCPRCTVDPKKRGELIQSSLRTPDDTLQILKAMSQGLKPDEFRNQNLRPINPFWRDLPHCNIFDCMTPDLLHQLHKGLFGDHVSKWAQSTIQNSSREIDGRFRTMTPHPTLRKFPKGVSTITQWTGTEYKAMAKVFPGLLAGAADPQVLEVVRAFEDFMYYAHFEVHTDKSLAALDAAWLAFHAHKGIFQHLGVRQHFNISKLHNVSHYSQSIRSRGTTDGFNSESSERLHIDLAKSGYRASNKRHFQSQMTIWLTRQESMNRHANYIKWAVPDYHKNMEGFEDNEVDSTDVMEVGEDSDDLGDMSHDTNAHITYTYAKNPPCPKTTMHEIENEYNCGEWFTWYLRRFLEMHSLSTDLLEAPNNVRFPVWKKIQLHLPNIKEVATEGNSDTVYATREIPEVITAKGIKPSSPAQTSTVVVRAKDSDSNKGHLSDLKIARVHLIFKLPHELSASFPHLLAFVDWFTPLQKYFKPLGIYQLILSSKPAIYHQISAALFTPIGTGRMFLINTYLHEQVELARQADIERCRLRGLPVKKKKKSHK</sequence>
<dbReference type="Pfam" id="PF18759">
    <property type="entry name" value="Plavaka"/>
    <property type="match status" value="1"/>
</dbReference>
<keyword evidence="3" id="KW-1185">Reference proteome</keyword>
<dbReference type="InterPro" id="IPR041078">
    <property type="entry name" value="Plavaka"/>
</dbReference>
<protein>
    <submittedName>
        <fullName evidence="2">Uncharacterized protein</fullName>
    </submittedName>
</protein>
<evidence type="ECO:0000313" key="2">
    <source>
        <dbReference type="EMBL" id="THU86074.1"/>
    </source>
</evidence>
<evidence type="ECO:0000313" key="3">
    <source>
        <dbReference type="Proteomes" id="UP000297245"/>
    </source>
</evidence>
<feature type="region of interest" description="Disordered" evidence="1">
    <location>
        <begin position="1"/>
        <end position="41"/>
    </location>
</feature>
<gene>
    <name evidence="2" type="ORF">K435DRAFT_805378</name>
</gene>
<dbReference type="AlphaFoldDB" id="A0A4S8LB85"/>
<reference evidence="2 3" key="1">
    <citation type="journal article" date="2019" name="Nat. Ecol. Evol.">
        <title>Megaphylogeny resolves global patterns of mushroom evolution.</title>
        <authorList>
            <person name="Varga T."/>
            <person name="Krizsan K."/>
            <person name="Foldi C."/>
            <person name="Dima B."/>
            <person name="Sanchez-Garcia M."/>
            <person name="Sanchez-Ramirez S."/>
            <person name="Szollosi G.J."/>
            <person name="Szarkandi J.G."/>
            <person name="Papp V."/>
            <person name="Albert L."/>
            <person name="Andreopoulos W."/>
            <person name="Angelini C."/>
            <person name="Antonin V."/>
            <person name="Barry K.W."/>
            <person name="Bougher N.L."/>
            <person name="Buchanan P."/>
            <person name="Buyck B."/>
            <person name="Bense V."/>
            <person name="Catcheside P."/>
            <person name="Chovatia M."/>
            <person name="Cooper J."/>
            <person name="Damon W."/>
            <person name="Desjardin D."/>
            <person name="Finy P."/>
            <person name="Geml J."/>
            <person name="Haridas S."/>
            <person name="Hughes K."/>
            <person name="Justo A."/>
            <person name="Karasinski D."/>
            <person name="Kautmanova I."/>
            <person name="Kiss B."/>
            <person name="Kocsube S."/>
            <person name="Kotiranta H."/>
            <person name="LaButti K.M."/>
            <person name="Lechner B.E."/>
            <person name="Liimatainen K."/>
            <person name="Lipzen A."/>
            <person name="Lukacs Z."/>
            <person name="Mihaltcheva S."/>
            <person name="Morgado L.N."/>
            <person name="Niskanen T."/>
            <person name="Noordeloos M.E."/>
            <person name="Ohm R.A."/>
            <person name="Ortiz-Santana B."/>
            <person name="Ovrebo C."/>
            <person name="Racz N."/>
            <person name="Riley R."/>
            <person name="Savchenko A."/>
            <person name="Shiryaev A."/>
            <person name="Soop K."/>
            <person name="Spirin V."/>
            <person name="Szebenyi C."/>
            <person name="Tomsovsky M."/>
            <person name="Tulloss R.E."/>
            <person name="Uehling J."/>
            <person name="Grigoriev I.V."/>
            <person name="Vagvolgyi C."/>
            <person name="Papp T."/>
            <person name="Martin F.M."/>
            <person name="Miettinen O."/>
            <person name="Hibbett D.S."/>
            <person name="Nagy L.G."/>
        </authorList>
    </citation>
    <scope>NUCLEOTIDE SEQUENCE [LARGE SCALE GENOMIC DNA]</scope>
    <source>
        <strain evidence="2 3">CBS 962.96</strain>
    </source>
</reference>